<evidence type="ECO:0000256" key="2">
    <source>
        <dbReference type="ARBA" id="ARBA00009817"/>
    </source>
</evidence>
<proteinExistence type="inferred from homology"/>
<keyword evidence="7" id="KW-0732">Signal</keyword>
<reference evidence="8" key="1">
    <citation type="submission" date="2022-03" db="EMBL/GenBank/DDBJ databases">
        <authorList>
            <person name="Alioto T."/>
            <person name="Alioto T."/>
            <person name="Gomez Garrido J."/>
        </authorList>
    </citation>
    <scope>NUCLEOTIDE SEQUENCE</scope>
</reference>
<dbReference type="FunFam" id="3.20.80.10:FF:000003">
    <property type="entry name" value="Heme-binding protein 1"/>
    <property type="match status" value="1"/>
</dbReference>
<comment type="similarity">
    <text evidence="2">Belongs to the HEBP family.</text>
</comment>
<evidence type="ECO:0000256" key="7">
    <source>
        <dbReference type="SAM" id="SignalP"/>
    </source>
</evidence>
<dbReference type="PANTHER" id="PTHR11220">
    <property type="entry name" value="HEME-BINDING PROTEIN-RELATED"/>
    <property type="match status" value="1"/>
</dbReference>
<name>A0AAD1RH21_PELCU</name>
<dbReference type="Gene3D" id="3.20.80.10">
    <property type="entry name" value="Regulatory factor, effector binding domain"/>
    <property type="match status" value="1"/>
</dbReference>
<accession>A0AAD1RH21</accession>
<evidence type="ECO:0000313" key="9">
    <source>
        <dbReference type="Proteomes" id="UP001295444"/>
    </source>
</evidence>
<sequence length="203" mass="22954">MGARSVLVLSLLCVWGAVRAEEGGHDQYKTPSFCGKLECPRYHVEQDFKSFELRVYEATQWVSTPVNLNVFGTGKAFRRLFKYITGSNSEGLKINMTVPVLVYLPINNPSANATMSFYLTPTLSPPKPLDPDVFLGNAGETRVYVKSFGGYAFDYEYAKQAKLLSEELLAHGIQFDDSAYERAGYNDPFTFFNRHNEVWYLAK</sequence>
<evidence type="ECO:0000313" key="8">
    <source>
        <dbReference type="EMBL" id="CAH2253179.1"/>
    </source>
</evidence>
<dbReference type="AlphaFoldDB" id="A0AAD1RH21"/>
<organism evidence="8 9">
    <name type="scientific">Pelobates cultripes</name>
    <name type="common">Western spadefoot toad</name>
    <dbReference type="NCBI Taxonomy" id="61616"/>
    <lineage>
        <taxon>Eukaryota</taxon>
        <taxon>Metazoa</taxon>
        <taxon>Chordata</taxon>
        <taxon>Craniata</taxon>
        <taxon>Vertebrata</taxon>
        <taxon>Euteleostomi</taxon>
        <taxon>Amphibia</taxon>
        <taxon>Batrachia</taxon>
        <taxon>Anura</taxon>
        <taxon>Pelobatoidea</taxon>
        <taxon>Pelobatidae</taxon>
        <taxon>Pelobates</taxon>
    </lineage>
</organism>
<gene>
    <name evidence="8" type="ORF">PECUL_23A018932</name>
</gene>
<comment type="function">
    <text evidence="5">May bind free porphyrinogens that may be present in the cell and thus facilitate removal of these potentially toxic compound. Binds with a high affinity to one molecule of heme or porphyrins. It binds metalloporphyrins, free porphyrins and N-methylprotoporphyrin with similar affinities.</text>
</comment>
<evidence type="ECO:0000256" key="5">
    <source>
        <dbReference type="ARBA" id="ARBA00037673"/>
    </source>
</evidence>
<dbReference type="GO" id="GO:0005737">
    <property type="term" value="C:cytoplasm"/>
    <property type="evidence" value="ECO:0007669"/>
    <property type="project" value="UniProtKB-SubCell"/>
</dbReference>
<dbReference type="GO" id="GO:0020037">
    <property type="term" value="F:heme binding"/>
    <property type="evidence" value="ECO:0007669"/>
    <property type="project" value="TreeGrafter"/>
</dbReference>
<evidence type="ECO:0000256" key="4">
    <source>
        <dbReference type="ARBA" id="ARBA00022490"/>
    </source>
</evidence>
<comment type="subunit">
    <text evidence="3">Monomer.</text>
</comment>
<dbReference type="PANTHER" id="PTHR11220:SF69">
    <property type="entry name" value="HEME-BINDING PROTEIN 2"/>
    <property type="match status" value="1"/>
</dbReference>
<comment type="subcellular location">
    <subcellularLocation>
        <location evidence="1">Cytoplasm</location>
    </subcellularLocation>
</comment>
<feature type="signal peptide" evidence="7">
    <location>
        <begin position="1"/>
        <end position="20"/>
    </location>
</feature>
<evidence type="ECO:0000256" key="6">
    <source>
        <dbReference type="ARBA" id="ARBA00040755"/>
    </source>
</evidence>
<keyword evidence="4" id="KW-0963">Cytoplasm</keyword>
<dbReference type="InterPro" id="IPR011256">
    <property type="entry name" value="Reg_factor_effector_dom_sf"/>
</dbReference>
<protein>
    <recommendedName>
        <fullName evidence="6">Heme-binding protein 1</fullName>
    </recommendedName>
</protein>
<evidence type="ECO:0000256" key="1">
    <source>
        <dbReference type="ARBA" id="ARBA00004496"/>
    </source>
</evidence>
<feature type="chain" id="PRO_5041923957" description="Heme-binding protein 1" evidence="7">
    <location>
        <begin position="21"/>
        <end position="203"/>
    </location>
</feature>
<evidence type="ECO:0000256" key="3">
    <source>
        <dbReference type="ARBA" id="ARBA00011245"/>
    </source>
</evidence>
<dbReference type="SUPFAM" id="SSF55136">
    <property type="entry name" value="Probable bacterial effector-binding domain"/>
    <property type="match status" value="1"/>
</dbReference>
<dbReference type="EMBL" id="OW240913">
    <property type="protein sequence ID" value="CAH2253179.1"/>
    <property type="molecule type" value="Genomic_DNA"/>
</dbReference>
<dbReference type="InterPro" id="IPR006917">
    <property type="entry name" value="SOUL_heme-bd"/>
</dbReference>
<dbReference type="Pfam" id="PF04832">
    <property type="entry name" value="SOUL"/>
    <property type="match status" value="1"/>
</dbReference>
<keyword evidence="9" id="KW-1185">Reference proteome</keyword>
<dbReference type="Proteomes" id="UP001295444">
    <property type="component" value="Chromosome 02"/>
</dbReference>